<dbReference type="CDD" id="cd06222">
    <property type="entry name" value="RNase_H_like"/>
    <property type="match status" value="1"/>
</dbReference>
<accession>A0A9W3BUE2</accession>
<dbReference type="PANTHER" id="PTHR33116:SF86">
    <property type="entry name" value="REVERSE TRANSCRIPTASE DOMAIN-CONTAINING PROTEIN"/>
    <property type="match status" value="1"/>
</dbReference>
<dbReference type="SUPFAM" id="SSF56219">
    <property type="entry name" value="DNase I-like"/>
    <property type="match status" value="1"/>
</dbReference>
<feature type="domain" description="Reverse transcriptase" evidence="1">
    <location>
        <begin position="342"/>
        <end position="641"/>
    </location>
</feature>
<keyword evidence="2" id="KW-1185">Reference proteome</keyword>
<dbReference type="GO" id="GO:0003676">
    <property type="term" value="F:nucleic acid binding"/>
    <property type="evidence" value="ECO:0007669"/>
    <property type="project" value="InterPro"/>
</dbReference>
<dbReference type="InterPro" id="IPR043502">
    <property type="entry name" value="DNA/RNA_pol_sf"/>
</dbReference>
<dbReference type="InterPro" id="IPR000477">
    <property type="entry name" value="RT_dom"/>
</dbReference>
<evidence type="ECO:0000313" key="3">
    <source>
        <dbReference type="RefSeq" id="XP_056842910.1"/>
    </source>
</evidence>
<organism evidence="2 3">
    <name type="scientific">Raphanus sativus</name>
    <name type="common">Radish</name>
    <name type="synonym">Raphanus raphanistrum var. sativus</name>
    <dbReference type="NCBI Taxonomy" id="3726"/>
    <lineage>
        <taxon>Eukaryota</taxon>
        <taxon>Viridiplantae</taxon>
        <taxon>Streptophyta</taxon>
        <taxon>Embryophyta</taxon>
        <taxon>Tracheophyta</taxon>
        <taxon>Spermatophyta</taxon>
        <taxon>Magnoliopsida</taxon>
        <taxon>eudicotyledons</taxon>
        <taxon>Gunneridae</taxon>
        <taxon>Pentapetalae</taxon>
        <taxon>rosids</taxon>
        <taxon>malvids</taxon>
        <taxon>Brassicales</taxon>
        <taxon>Brassicaceae</taxon>
        <taxon>Brassiceae</taxon>
        <taxon>Raphanus</taxon>
    </lineage>
</organism>
<name>A0A9W3BUE2_RAPSA</name>
<proteinExistence type="predicted"/>
<dbReference type="InterPro" id="IPR044730">
    <property type="entry name" value="RNase_H-like_dom_plant"/>
</dbReference>
<dbReference type="InterPro" id="IPR036691">
    <property type="entry name" value="Endo/exonu/phosph_ase_sf"/>
</dbReference>
<dbReference type="GeneID" id="130495526"/>
<protein>
    <submittedName>
        <fullName evidence="3">Uncharacterized protein LOC130495526</fullName>
    </submittedName>
</protein>
<dbReference type="OrthoDB" id="1103529at2759"/>
<dbReference type="Proteomes" id="UP000504610">
    <property type="component" value="Chromosome 6"/>
</dbReference>
<dbReference type="PROSITE" id="PS50878">
    <property type="entry name" value="RT_POL"/>
    <property type="match status" value="1"/>
</dbReference>
<dbReference type="KEGG" id="rsz:130495526"/>
<dbReference type="GO" id="GO:0004523">
    <property type="term" value="F:RNA-DNA hybrid ribonuclease activity"/>
    <property type="evidence" value="ECO:0007669"/>
    <property type="project" value="InterPro"/>
</dbReference>
<dbReference type="AlphaFoldDB" id="A0A9W3BUE2"/>
<gene>
    <name evidence="3" type="primary">LOC130495526</name>
</gene>
<dbReference type="InterPro" id="IPR002156">
    <property type="entry name" value="RNaseH_domain"/>
</dbReference>
<dbReference type="CDD" id="cd01650">
    <property type="entry name" value="RT_nLTR_like"/>
    <property type="match status" value="1"/>
</dbReference>
<reference evidence="2" key="1">
    <citation type="journal article" date="2019" name="Database">
        <title>The radish genome database (RadishGD): an integrated information resource for radish genomics.</title>
        <authorList>
            <person name="Yu H.J."/>
            <person name="Baek S."/>
            <person name="Lee Y.J."/>
            <person name="Cho A."/>
            <person name="Mun J.H."/>
        </authorList>
    </citation>
    <scope>NUCLEOTIDE SEQUENCE [LARGE SCALE GENOMIC DNA]</scope>
    <source>
        <strain evidence="2">cv. WK10039</strain>
    </source>
</reference>
<dbReference type="PANTHER" id="PTHR33116">
    <property type="entry name" value="REVERSE TRANSCRIPTASE ZINC-BINDING DOMAIN-CONTAINING PROTEIN-RELATED-RELATED"/>
    <property type="match status" value="1"/>
</dbReference>
<dbReference type="SUPFAM" id="SSF56672">
    <property type="entry name" value="DNA/RNA polymerases"/>
    <property type="match status" value="1"/>
</dbReference>
<dbReference type="Pfam" id="PF13966">
    <property type="entry name" value="zf-RVT"/>
    <property type="match status" value="1"/>
</dbReference>
<evidence type="ECO:0000313" key="2">
    <source>
        <dbReference type="Proteomes" id="UP000504610"/>
    </source>
</evidence>
<dbReference type="Pfam" id="PF00078">
    <property type="entry name" value="RVT_1"/>
    <property type="match status" value="1"/>
</dbReference>
<dbReference type="Gene3D" id="3.30.420.10">
    <property type="entry name" value="Ribonuclease H-like superfamily/Ribonuclease H"/>
    <property type="match status" value="1"/>
</dbReference>
<sequence length="1235" mass="140308">MMNTSEKSGGPAREESSFYPFRSMARDCRIKEIPSSGDKLSWAGVREVITNGVKENVWVQCRLDRAFGNSEWFRMFPRSHTTYLERLGSDHRPILTNIRGTVSKRVGRFLYDKRWSNKPEVVEIIRKGWNSHTMTRGASVSERIETCRKLLSKWKRSEVSNSKKMIVKLRVELEQEEMKLVPSMSRIVYLKLELGKLFQEEEEYWKLRSKNNWLQSGDKNTKVFHGWAKTRKMKNNISSLTDADGIEHTSEEAKGDIAIKYFTELFKSSNPTDATDLLRDFEPRVTPRMNESLVKPVTDAEIKKAVKAIKSDSSPGADGISGHFFEQFWEITGPQVVAEVKSFFIEGAIPQDWNFTQLCLLPKKPNLTFMTDLRPISLCAVSYKIVSNILCARLKGILPSLVSPTQGAFVAGRLISDNLLIAHEMVHGLKTNPNCKGDFIAIKTDMSKAYDRVEWGFLEVLLQRMGFDSKWIQWIMMCISSVTYTVLINGQPYGKITPERGIRQGDPLSPFLFILCAEALVHVMNRAEIEGNITGMRLTKNCPPIQHLLFVDDSLFLCTATLKECTSFLHCLKLYGNASGQEINFQKSSITFGADIDPVMKRLLAELLEIDKESGAGTYLGLPECFSGSKQKLLAFIGEKLGKRLSGWYSKTLSLGGKEVLLKSIAMALPVYAMSCFRLTKHHCQKIMSAMSAFWWNACSDKQKIHWVSWPKLCLPKELGGLGFRDIEDFNQALLAKQAWKLLNEPQSLLAQVFKGRYYANKDFLDCGQGYRPSYAWRSILFGRELLQKGLIKSIGNGRDTYVWGEKWILDEVPRRPINRQLLFDVMLKVSALTDGSGGWDNDKLAELFPPNEIHRIQQMRPGDTEDCYIWAFSRHGAYTVKTGYEMLVRAKAAVSGEITQQEQTRNGLKKRIWKMATLPKIRMFLWRAVSGALAVAERLSCRGLDVNLTCKLCNGGTESINHVMFQCLAAASIWSASGSPLHANTLHRSLEENMTYIFDMMEDKSRPQAISRTIPWVLWLIWKSRNSILYADTQVSKDKALKDMKEEVDQWFVLNLPKIQNTGQRNNGEKWLPPEEGAIKCNIHANWRNAALHSGVAWIARDESGNVLHHARDALINTPNRLIAELRCVSWALNSLSDLGVTKVVIASDYKEVMEALKSPRQWPRYRDLIQQVLKIQDKFEMVSFESEGVTANGIARDIARSVLRDGRFQSYLALGGPSWLHDRLTRERNGSGI</sequence>
<evidence type="ECO:0000259" key="1">
    <source>
        <dbReference type="PROSITE" id="PS50878"/>
    </source>
</evidence>
<dbReference type="InterPro" id="IPR036397">
    <property type="entry name" value="RNaseH_sf"/>
</dbReference>
<dbReference type="Pfam" id="PF13456">
    <property type="entry name" value="RVT_3"/>
    <property type="match status" value="1"/>
</dbReference>
<dbReference type="RefSeq" id="XP_056842910.1">
    <property type="nucleotide sequence ID" value="XM_056986930.1"/>
</dbReference>
<reference evidence="3" key="2">
    <citation type="submission" date="2025-08" db="UniProtKB">
        <authorList>
            <consortium name="RefSeq"/>
        </authorList>
    </citation>
    <scope>IDENTIFICATION</scope>
    <source>
        <tissue evidence="3">Leaf</tissue>
    </source>
</reference>
<dbReference type="InterPro" id="IPR026960">
    <property type="entry name" value="RVT-Znf"/>
</dbReference>